<evidence type="ECO:0000313" key="2">
    <source>
        <dbReference type="EMBL" id="KXZ53014.1"/>
    </source>
</evidence>
<feature type="compositionally biased region" description="Gly residues" evidence="1">
    <location>
        <begin position="658"/>
        <end position="675"/>
    </location>
</feature>
<feature type="compositionally biased region" description="Gly residues" evidence="1">
    <location>
        <begin position="124"/>
        <end position="137"/>
    </location>
</feature>
<feature type="region of interest" description="Disordered" evidence="1">
    <location>
        <begin position="513"/>
        <end position="577"/>
    </location>
</feature>
<dbReference type="Proteomes" id="UP000075714">
    <property type="component" value="Unassembled WGS sequence"/>
</dbReference>
<proteinExistence type="predicted"/>
<comment type="caution">
    <text evidence="2">The sequence shown here is derived from an EMBL/GenBank/DDBJ whole genome shotgun (WGS) entry which is preliminary data.</text>
</comment>
<gene>
    <name evidence="2" type="ORF">GPECTOR_8g382</name>
</gene>
<feature type="compositionally biased region" description="Gly residues" evidence="1">
    <location>
        <begin position="152"/>
        <end position="164"/>
    </location>
</feature>
<dbReference type="PANTHER" id="PTHR31535:SF3">
    <property type="entry name" value="REGULATORY PROTEIN ZESTE"/>
    <property type="match status" value="1"/>
</dbReference>
<dbReference type="EMBL" id="LSYV01000009">
    <property type="protein sequence ID" value="KXZ53014.1"/>
    <property type="molecule type" value="Genomic_DNA"/>
</dbReference>
<feature type="compositionally biased region" description="Low complexity" evidence="1">
    <location>
        <begin position="539"/>
        <end position="548"/>
    </location>
</feature>
<feature type="compositionally biased region" description="Low complexity" evidence="1">
    <location>
        <begin position="222"/>
        <end position="237"/>
    </location>
</feature>
<sequence>MRRRGLTPSAKWAQTRNRIAAALLFLLAIALLVSTRRFKDHNDHPAPPNAPDPWRVPLATAPHPTLVIYILSLADVVYLENYYFFLHEEPLLPSLPPHARYVVHDRACGGLSLVAWHLRRSGYGPGPGPGSGSGSGPRQGAAGSGSDAGSDAGAGAGGRQGGGSSAPALPPGAPPPAAERFVLLSSAVRGPFIPPGLRNLLTWHVALAAAGAVAGGGGGGATDSPSGAPSSATSAATSDAWPDIAAGLISCAQPQPPRGGRAYAAGAGGGAADGGGGGGAGGPGEADGEALEPPFPEFTAISASKAAIDLLLSLPELELSDCPVAAEEAAEEAGVRAAGRAAAAADGSPVATVAAADPAAVLAADGLTAAEAAAMAALRAWSRAALGLRPRPGGGGGGRRRRSGLRLGSLLLRQRGVEWADPESWGCNGGVSPLPEHANDGISLTPYEIMFVPVNTWDDMEVPFGTAAEYGTIYTEWMREEAAAAGRPFPALSADLAALAATVASVAAPAAVPAASGGANDTAETSGGSGLTVSEDTDASPGAADGVASPPPPPDSAADGGDVAPAGPPQRLSVGRNRYYEGGSSRYKLPAVLLGVALGPQCFDDEHFRQANPDLGPMPGSEAWKFWVFVGQFQPRAFQLRCGVDWARFGLRGAAGQRAGGEGAKAQGGGNARAG</sequence>
<feature type="compositionally biased region" description="Polar residues" evidence="1">
    <location>
        <begin position="522"/>
        <end position="534"/>
    </location>
</feature>
<evidence type="ECO:0000313" key="3">
    <source>
        <dbReference type="Proteomes" id="UP000075714"/>
    </source>
</evidence>
<feature type="region of interest" description="Disordered" evidence="1">
    <location>
        <begin position="214"/>
        <end position="237"/>
    </location>
</feature>
<feature type="region of interest" description="Disordered" evidence="1">
    <location>
        <begin position="124"/>
        <end position="174"/>
    </location>
</feature>
<name>A0A150GTB9_GONPE</name>
<dbReference type="OrthoDB" id="545535at2759"/>
<organism evidence="2 3">
    <name type="scientific">Gonium pectorale</name>
    <name type="common">Green alga</name>
    <dbReference type="NCBI Taxonomy" id="33097"/>
    <lineage>
        <taxon>Eukaryota</taxon>
        <taxon>Viridiplantae</taxon>
        <taxon>Chlorophyta</taxon>
        <taxon>core chlorophytes</taxon>
        <taxon>Chlorophyceae</taxon>
        <taxon>CS clade</taxon>
        <taxon>Chlamydomonadales</taxon>
        <taxon>Volvocaceae</taxon>
        <taxon>Gonium</taxon>
    </lineage>
</organism>
<evidence type="ECO:0000256" key="1">
    <source>
        <dbReference type="SAM" id="MobiDB-lite"/>
    </source>
</evidence>
<reference evidence="3" key="1">
    <citation type="journal article" date="2016" name="Nat. Commun.">
        <title>The Gonium pectorale genome demonstrates co-option of cell cycle regulation during the evolution of multicellularity.</title>
        <authorList>
            <person name="Hanschen E.R."/>
            <person name="Marriage T.N."/>
            <person name="Ferris P.J."/>
            <person name="Hamaji T."/>
            <person name="Toyoda A."/>
            <person name="Fujiyama A."/>
            <person name="Neme R."/>
            <person name="Noguchi H."/>
            <person name="Minakuchi Y."/>
            <person name="Suzuki M."/>
            <person name="Kawai-Toyooka H."/>
            <person name="Smith D.R."/>
            <person name="Sparks H."/>
            <person name="Anderson J."/>
            <person name="Bakaric R."/>
            <person name="Luria V."/>
            <person name="Karger A."/>
            <person name="Kirschner M.W."/>
            <person name="Durand P.M."/>
            <person name="Michod R.E."/>
            <person name="Nozaki H."/>
            <person name="Olson B.J."/>
        </authorList>
    </citation>
    <scope>NUCLEOTIDE SEQUENCE [LARGE SCALE GENOMIC DNA]</scope>
    <source>
        <strain evidence="3">NIES-2863</strain>
    </source>
</reference>
<keyword evidence="3" id="KW-1185">Reference proteome</keyword>
<feature type="compositionally biased region" description="Low complexity" evidence="1">
    <location>
        <begin position="138"/>
        <end position="151"/>
    </location>
</feature>
<accession>A0A150GTB9</accession>
<feature type="region of interest" description="Disordered" evidence="1">
    <location>
        <begin position="656"/>
        <end position="675"/>
    </location>
</feature>
<feature type="compositionally biased region" description="Low complexity" evidence="1">
    <location>
        <begin position="556"/>
        <end position="565"/>
    </location>
</feature>
<dbReference type="STRING" id="33097.A0A150GTB9"/>
<dbReference type="PANTHER" id="PTHR31535">
    <property type="match status" value="1"/>
</dbReference>
<protein>
    <submittedName>
        <fullName evidence="2">Uncharacterized protein</fullName>
    </submittedName>
</protein>
<dbReference type="AlphaFoldDB" id="A0A150GTB9"/>